<reference evidence="4" key="1">
    <citation type="submission" date="2019-06" db="EMBL/GenBank/DDBJ databases">
        <title>The complete genome of Emcibacter congregatus ZYLT.</title>
        <authorList>
            <person name="Zhao Z."/>
        </authorList>
    </citation>
    <scope>NUCLEOTIDE SEQUENCE [LARGE SCALE GENOMIC DNA]</scope>
    <source>
        <strain evidence="4">MCCC 1A06723</strain>
    </source>
</reference>
<dbReference type="PANTHER" id="PTHR13847">
    <property type="entry name" value="SARCOSINE DEHYDROGENASE-RELATED"/>
    <property type="match status" value="1"/>
</dbReference>
<organism evidence="3 4">
    <name type="scientific">Emcibacter nanhaiensis</name>
    <dbReference type="NCBI Taxonomy" id="1505037"/>
    <lineage>
        <taxon>Bacteria</taxon>
        <taxon>Pseudomonadati</taxon>
        <taxon>Pseudomonadota</taxon>
        <taxon>Alphaproteobacteria</taxon>
        <taxon>Emcibacterales</taxon>
        <taxon>Emcibacteraceae</taxon>
        <taxon>Emcibacter</taxon>
    </lineage>
</organism>
<gene>
    <name evidence="3" type="ORF">FIV46_17970</name>
</gene>
<accession>A0A501PA09</accession>
<dbReference type="GO" id="GO:0016491">
    <property type="term" value="F:oxidoreductase activity"/>
    <property type="evidence" value="ECO:0007669"/>
    <property type="project" value="UniProtKB-KW"/>
</dbReference>
<dbReference type="RefSeq" id="WP_139942328.1">
    <property type="nucleotide sequence ID" value="NZ_JBHSYP010000003.1"/>
</dbReference>
<dbReference type="Pfam" id="PF01266">
    <property type="entry name" value="DAO"/>
    <property type="match status" value="1"/>
</dbReference>
<dbReference type="Gene3D" id="3.30.9.10">
    <property type="entry name" value="D-Amino Acid Oxidase, subunit A, domain 2"/>
    <property type="match status" value="1"/>
</dbReference>
<evidence type="ECO:0000259" key="2">
    <source>
        <dbReference type="Pfam" id="PF01266"/>
    </source>
</evidence>
<proteinExistence type="predicted"/>
<keyword evidence="4" id="KW-1185">Reference proteome</keyword>
<sequence length="476" mass="52305">MTNSATEGSASGRPAFPHRSFWSDDYGTYSPGAPLSQSLTVDVAIIGAGFTGLSAAINLKELDASTSVVVLEQEAIGFGASGRNSGWVWPNLTTYRDIYAKQGLDVLRETYQYAQQAYGYVRDLTNSHSLDSEYRETGLLRPAVTGEYEPDMYEYMEFCEKLGRSQKVTELSENAVQKVVRSPLFSKGLWDEELALIHPVRHARSLADLARRLGSAVYEQSPVIDIREEENAVYLSTPSGSVKADRLIVATNGYTHLLPGVPGKALKCSQRPVIAYNTISRPLTNDEWDSVGWTKRNAVYSFGPASHFGNPTSDGRIHWCSDRFLGIPDGDDISREYHPNYNPTLKKQTPHFFPGLKDLTLTHHWGGPASVTYDHIFHLGALGNSKRIFTSVGCNGNGVSLTHLNGKILAELVAGRKSGLCDLWFVNHKVKTFPPTMITVPAMKFIIGRELKTARKRAVKAGLGFLTEEISGGEGA</sequence>
<evidence type="ECO:0000256" key="1">
    <source>
        <dbReference type="ARBA" id="ARBA00023002"/>
    </source>
</evidence>
<dbReference type="InterPro" id="IPR006076">
    <property type="entry name" value="FAD-dep_OxRdtase"/>
</dbReference>
<dbReference type="GO" id="GO:0005737">
    <property type="term" value="C:cytoplasm"/>
    <property type="evidence" value="ECO:0007669"/>
    <property type="project" value="TreeGrafter"/>
</dbReference>
<dbReference type="InterPro" id="IPR036188">
    <property type="entry name" value="FAD/NAD-bd_sf"/>
</dbReference>
<name>A0A501PA09_9PROT</name>
<dbReference type="Proteomes" id="UP000319148">
    <property type="component" value="Unassembled WGS sequence"/>
</dbReference>
<feature type="domain" description="FAD dependent oxidoreductase" evidence="2">
    <location>
        <begin position="42"/>
        <end position="412"/>
    </location>
</feature>
<protein>
    <submittedName>
        <fullName evidence="3">FAD-binding oxidoreductase</fullName>
    </submittedName>
</protein>
<dbReference type="SUPFAM" id="SSF51905">
    <property type="entry name" value="FAD/NAD(P)-binding domain"/>
    <property type="match status" value="1"/>
</dbReference>
<dbReference type="AlphaFoldDB" id="A0A501PA09"/>
<comment type="caution">
    <text evidence="3">The sequence shown here is derived from an EMBL/GenBank/DDBJ whole genome shotgun (WGS) entry which is preliminary data.</text>
</comment>
<dbReference type="PANTHER" id="PTHR13847:SF281">
    <property type="entry name" value="FAD DEPENDENT OXIDOREDUCTASE DOMAIN-CONTAINING PROTEIN"/>
    <property type="match status" value="1"/>
</dbReference>
<dbReference type="EMBL" id="VFIY01000019">
    <property type="protein sequence ID" value="TPD56857.1"/>
    <property type="molecule type" value="Genomic_DNA"/>
</dbReference>
<dbReference type="OrthoDB" id="9806601at2"/>
<evidence type="ECO:0000313" key="4">
    <source>
        <dbReference type="Proteomes" id="UP000319148"/>
    </source>
</evidence>
<evidence type="ECO:0000313" key="3">
    <source>
        <dbReference type="EMBL" id="TPD56857.1"/>
    </source>
</evidence>
<dbReference type="Gene3D" id="3.50.50.60">
    <property type="entry name" value="FAD/NAD(P)-binding domain"/>
    <property type="match status" value="1"/>
</dbReference>
<keyword evidence="1" id="KW-0560">Oxidoreductase</keyword>